<organism evidence="8 9">
    <name type="scientific">Thermincola potens (strain JR)</name>
    <dbReference type="NCBI Taxonomy" id="635013"/>
    <lineage>
        <taxon>Bacteria</taxon>
        <taxon>Bacillati</taxon>
        <taxon>Bacillota</taxon>
        <taxon>Clostridia</taxon>
        <taxon>Eubacteriales</taxon>
        <taxon>Thermincolaceae</taxon>
        <taxon>Thermincola</taxon>
    </lineage>
</organism>
<reference evidence="8 9" key="1">
    <citation type="submission" date="2010-05" db="EMBL/GenBank/DDBJ databases">
        <title>Complete sequence of Thermincola sp. JR.</title>
        <authorList>
            <consortium name="US DOE Joint Genome Institute"/>
            <person name="Lucas S."/>
            <person name="Copeland A."/>
            <person name="Lapidus A."/>
            <person name="Cheng J.-F."/>
            <person name="Bruce D."/>
            <person name="Goodwin L."/>
            <person name="Pitluck S."/>
            <person name="Chertkov O."/>
            <person name="Detter J.C."/>
            <person name="Han C."/>
            <person name="Tapia R."/>
            <person name="Land M."/>
            <person name="Hauser L."/>
            <person name="Kyrpides N."/>
            <person name="Mikhailova N."/>
            <person name="Hazen T.C."/>
            <person name="Woyke T."/>
        </authorList>
    </citation>
    <scope>NUCLEOTIDE SEQUENCE [LARGE SCALE GENOMIC DNA]</scope>
    <source>
        <strain evidence="8 9">JR</strain>
    </source>
</reference>
<dbReference type="Gene3D" id="3.90.1150.10">
    <property type="entry name" value="Aspartate Aminotransferase, domain 1"/>
    <property type="match status" value="1"/>
</dbReference>
<dbReference type="InterPro" id="IPR000192">
    <property type="entry name" value="Aminotrans_V_dom"/>
</dbReference>
<dbReference type="SUPFAM" id="SSF53383">
    <property type="entry name" value="PLP-dependent transferases"/>
    <property type="match status" value="1"/>
</dbReference>
<sequence length="380" mass="41076">MIYLDNAASSWPKPEQVIQAVTDCLRHTGANPGRGGHKMSLAAGRIVYETRELVAQLFNIKDPLRVAFTSNATEAINIALKGLLQPGDHVVTTSMEHNSVVRPLKVLEKKGIEYTEVTCSREGFLDVGKLTEALKPNTKCIVMTHASNVTGTLMPVAEVGKIAKEKGITFMVDAAQTAGVYDIDVEKMNIDLLAFPGHKGLYGPQGTGGLYVREGVDLTTLKEGGTGSNSESPWHPDIMPDRLESGTLNTPGLAGLGAGIRFIMDKGLDVIRRHENHLMQMLIDGLKKIDGVILYGPADVNKQAPVLSFNIEKLGSSEVAFMLDKVFDIACRSGLHCAPRAHRTMGTLEQGTVRLSVSYFNTEKDIEAAVAGIKQIAEEV</sequence>
<dbReference type="GO" id="GO:0030170">
    <property type="term" value="F:pyridoxal phosphate binding"/>
    <property type="evidence" value="ECO:0007669"/>
    <property type="project" value="InterPro"/>
</dbReference>
<proteinExistence type="inferred from homology"/>
<dbReference type="PANTHER" id="PTHR43586">
    <property type="entry name" value="CYSTEINE DESULFURASE"/>
    <property type="match status" value="1"/>
</dbReference>
<dbReference type="InterPro" id="IPR010969">
    <property type="entry name" value="Cys_dSase-rel_unknwn_funct"/>
</dbReference>
<dbReference type="InterPro" id="IPR015422">
    <property type="entry name" value="PyrdxlP-dep_Trfase_small"/>
</dbReference>
<dbReference type="InterPro" id="IPR015421">
    <property type="entry name" value="PyrdxlP-dep_Trfase_major"/>
</dbReference>
<dbReference type="RefSeq" id="WP_013121819.1">
    <property type="nucleotide sequence ID" value="NC_014152.1"/>
</dbReference>
<comment type="cofactor">
    <cofactor evidence="1">
        <name>pyridoxal 5'-phosphate</name>
        <dbReference type="ChEBI" id="CHEBI:597326"/>
    </cofactor>
</comment>
<dbReference type="Pfam" id="PF00266">
    <property type="entry name" value="Aminotran_5"/>
    <property type="match status" value="1"/>
</dbReference>
<dbReference type="STRING" id="635013.TherJR_3003"/>
<dbReference type="InterPro" id="IPR010970">
    <property type="entry name" value="Cys_dSase_SufS"/>
</dbReference>
<comment type="similarity">
    <text evidence="2">Belongs to the class-V pyridoxal-phosphate-dependent aminotransferase family. Csd subfamily.</text>
</comment>
<gene>
    <name evidence="8" type="ordered locus">TherJR_3003</name>
</gene>
<dbReference type="PIRSF" id="PIRSF005572">
    <property type="entry name" value="NifS"/>
    <property type="match status" value="1"/>
</dbReference>
<evidence type="ECO:0000256" key="3">
    <source>
        <dbReference type="ARBA" id="ARBA00012239"/>
    </source>
</evidence>
<dbReference type="Gene3D" id="3.40.640.10">
    <property type="entry name" value="Type I PLP-dependent aspartate aminotransferase-like (Major domain)"/>
    <property type="match status" value="1"/>
</dbReference>
<keyword evidence="4" id="KW-0808">Transferase</keyword>
<protein>
    <recommendedName>
        <fullName evidence="3">cysteine desulfurase</fullName>
        <ecNumber evidence="3">2.8.1.7</ecNumber>
    </recommendedName>
</protein>
<evidence type="ECO:0000256" key="2">
    <source>
        <dbReference type="ARBA" id="ARBA00010447"/>
    </source>
</evidence>
<evidence type="ECO:0000256" key="1">
    <source>
        <dbReference type="ARBA" id="ARBA00001933"/>
    </source>
</evidence>
<evidence type="ECO:0000256" key="6">
    <source>
        <dbReference type="ARBA" id="ARBA00050776"/>
    </source>
</evidence>
<feature type="domain" description="Aminotransferase class V" evidence="7">
    <location>
        <begin position="2"/>
        <end position="368"/>
    </location>
</feature>
<dbReference type="InterPro" id="IPR015424">
    <property type="entry name" value="PyrdxlP-dep_Trfase"/>
</dbReference>
<dbReference type="eggNOG" id="COG0520">
    <property type="taxonomic scope" value="Bacteria"/>
</dbReference>
<dbReference type="NCBIfam" id="TIGR01977">
    <property type="entry name" value="am_tr_V_EF2568"/>
    <property type="match status" value="1"/>
</dbReference>
<dbReference type="PANTHER" id="PTHR43586:SF4">
    <property type="entry name" value="ISOPENICILLIN N EPIMERASE"/>
    <property type="match status" value="1"/>
</dbReference>
<dbReference type="EC" id="2.8.1.7" evidence="3"/>
<dbReference type="CDD" id="cd06453">
    <property type="entry name" value="SufS_like"/>
    <property type="match status" value="1"/>
</dbReference>
<evidence type="ECO:0000313" key="8">
    <source>
        <dbReference type="EMBL" id="ADG83832.1"/>
    </source>
</evidence>
<dbReference type="EMBL" id="CP002028">
    <property type="protein sequence ID" value="ADG83832.1"/>
    <property type="molecule type" value="Genomic_DNA"/>
</dbReference>
<dbReference type="GO" id="GO:0031071">
    <property type="term" value="F:cysteine desulfurase activity"/>
    <property type="evidence" value="ECO:0007669"/>
    <property type="project" value="UniProtKB-EC"/>
</dbReference>
<comment type="catalytic activity">
    <reaction evidence="6">
        <text>(sulfur carrier)-H + L-cysteine = (sulfur carrier)-SH + L-alanine</text>
        <dbReference type="Rhea" id="RHEA:43892"/>
        <dbReference type="Rhea" id="RHEA-COMP:14737"/>
        <dbReference type="Rhea" id="RHEA-COMP:14739"/>
        <dbReference type="ChEBI" id="CHEBI:29917"/>
        <dbReference type="ChEBI" id="CHEBI:35235"/>
        <dbReference type="ChEBI" id="CHEBI:57972"/>
        <dbReference type="ChEBI" id="CHEBI:64428"/>
        <dbReference type="EC" id="2.8.1.7"/>
    </reaction>
</comment>
<dbReference type="HOGENOM" id="CLU_003433_2_4_9"/>
<keyword evidence="9" id="KW-1185">Reference proteome</keyword>
<dbReference type="GO" id="GO:0006534">
    <property type="term" value="P:cysteine metabolic process"/>
    <property type="evidence" value="ECO:0007669"/>
    <property type="project" value="InterPro"/>
</dbReference>
<evidence type="ECO:0000256" key="4">
    <source>
        <dbReference type="ARBA" id="ARBA00022679"/>
    </source>
</evidence>
<evidence type="ECO:0000256" key="5">
    <source>
        <dbReference type="ARBA" id="ARBA00022898"/>
    </source>
</evidence>
<dbReference type="OrthoDB" id="9804366at2"/>
<evidence type="ECO:0000259" key="7">
    <source>
        <dbReference type="Pfam" id="PF00266"/>
    </source>
</evidence>
<dbReference type="AlphaFoldDB" id="D5XDT6"/>
<keyword evidence="5" id="KW-0663">Pyridoxal phosphate</keyword>
<evidence type="ECO:0000313" key="9">
    <source>
        <dbReference type="Proteomes" id="UP000002377"/>
    </source>
</evidence>
<name>D5XDT6_THEPJ</name>
<dbReference type="Proteomes" id="UP000002377">
    <property type="component" value="Chromosome"/>
</dbReference>
<accession>D5XDT6</accession>
<dbReference type="KEGG" id="tjr:TherJR_3003"/>
<dbReference type="InterPro" id="IPR016454">
    <property type="entry name" value="Cysteine_dSase"/>
</dbReference>